<keyword evidence="6 7" id="KW-0315">Glutamine amidotransferase</keyword>
<dbReference type="AlphaFoldDB" id="A0A837HQM2"/>
<dbReference type="InterPro" id="IPR017932">
    <property type="entry name" value="GATase_2_dom"/>
</dbReference>
<dbReference type="InterPro" id="IPR000836">
    <property type="entry name" value="PRTase_dom"/>
</dbReference>
<evidence type="ECO:0000259" key="11">
    <source>
        <dbReference type="PROSITE" id="PS51278"/>
    </source>
</evidence>
<comment type="similarity">
    <text evidence="2 7 8">In the C-terminal section; belongs to the purine/pyrimidine phosphoribosyltransferase family.</text>
</comment>
<name>A0A837HQM2_9BACT</name>
<feature type="binding site" evidence="7 10">
    <location>
        <position position="366"/>
    </location>
    <ligand>
        <name>Mg(2+)</name>
        <dbReference type="ChEBI" id="CHEBI:18420"/>
    </ligand>
</feature>
<keyword evidence="4 7" id="KW-0808">Transferase</keyword>
<evidence type="ECO:0000256" key="9">
    <source>
        <dbReference type="PIRSR" id="PIRSR000485-1"/>
    </source>
</evidence>
<feature type="active site" description="Nucleophile" evidence="7 9">
    <location>
        <position position="2"/>
    </location>
</feature>
<dbReference type="EMBL" id="LBWE01000020">
    <property type="protein sequence ID" value="KKR00248.1"/>
    <property type="molecule type" value="Genomic_DNA"/>
</dbReference>
<dbReference type="InterPro" id="IPR029055">
    <property type="entry name" value="Ntn_hydrolases_N"/>
</dbReference>
<evidence type="ECO:0000256" key="6">
    <source>
        <dbReference type="ARBA" id="ARBA00022962"/>
    </source>
</evidence>
<keyword evidence="7 10" id="KW-0479">Metal-binding</keyword>
<accession>A0A837HQM2</accession>
<dbReference type="GO" id="GO:0009113">
    <property type="term" value="P:purine nucleobase biosynthetic process"/>
    <property type="evidence" value="ECO:0007669"/>
    <property type="project" value="UniProtKB-UniRule"/>
</dbReference>
<dbReference type="Pfam" id="PF00156">
    <property type="entry name" value="Pribosyltran"/>
    <property type="match status" value="1"/>
</dbReference>
<keyword evidence="3 7" id="KW-0328">Glycosyltransferase</keyword>
<comment type="cofactor">
    <cofactor evidence="7 10">
        <name>Mg(2+)</name>
        <dbReference type="ChEBI" id="CHEBI:18420"/>
    </cofactor>
    <text evidence="7 10">Binds 1 Mg(2+) ion per subunit.</text>
</comment>
<dbReference type="CDD" id="cd06223">
    <property type="entry name" value="PRTases_typeI"/>
    <property type="match status" value="1"/>
</dbReference>
<keyword evidence="7 10" id="KW-0460">Magnesium</keyword>
<dbReference type="Gene3D" id="3.40.50.2020">
    <property type="match status" value="1"/>
</dbReference>
<evidence type="ECO:0000313" key="13">
    <source>
        <dbReference type="Proteomes" id="UP000033998"/>
    </source>
</evidence>
<dbReference type="GO" id="GO:0006189">
    <property type="term" value="P:'de novo' IMP biosynthetic process"/>
    <property type="evidence" value="ECO:0007669"/>
    <property type="project" value="UniProtKB-UniRule"/>
</dbReference>
<dbReference type="HAMAP" id="MF_01931">
    <property type="entry name" value="PurF"/>
    <property type="match status" value="1"/>
</dbReference>
<comment type="caution">
    <text evidence="7">Lacks conserved residue(s) required for the propagation of feature annotation.</text>
</comment>
<dbReference type="InterPro" id="IPR029057">
    <property type="entry name" value="PRTase-like"/>
</dbReference>
<proteinExistence type="inferred from homology"/>
<comment type="caution">
    <text evidence="12">The sequence shown here is derived from an EMBL/GenBank/DDBJ whole genome shotgun (WGS) entry which is preliminary data.</text>
</comment>
<dbReference type="Pfam" id="PF13522">
    <property type="entry name" value="GATase_6"/>
    <property type="match status" value="1"/>
</dbReference>
<feature type="binding site" evidence="7 10">
    <location>
        <position position="303"/>
    </location>
    <ligand>
        <name>Mg(2+)</name>
        <dbReference type="ChEBI" id="CHEBI:18420"/>
    </ligand>
</feature>
<protein>
    <recommendedName>
        <fullName evidence="7">Amidophosphoribosyltransferase</fullName>
        <shortName evidence="7">ATase</shortName>
        <ecNumber evidence="7">2.4.2.14</ecNumber>
    </recommendedName>
    <alternativeName>
        <fullName evidence="7">Glutamine phosphoribosylpyrophosphate amidotransferase</fullName>
        <shortName evidence="7">GPATase</shortName>
    </alternativeName>
</protein>
<sequence length="493" mass="55132">MCGILGIISKKPVTSELYEGLINLQHRGQDAAGIVTFNGRFNIARGKGFVREAFDKESLANLHGTIGIAHTRYATTGSAFNLGNAQPFLVNSPYGIALIHNGNLTNYQQLRRELQENEHFHCNSDSDTEALLGILATELRKASGHPDFFTALSAAVKNVFKRVNGAYSVVGIIAGKGLFAFRDPHGIRPLVYGVRQNIDGQKEYIFSSENTMYTLLGFSLVGDVGPGEVMFVDMDGKLHSKKLASAEFTPDAFEYIYFARADALINQVSVYRARLRMGQNMAKNWKKLHPDITPDLVVPVPFTSNPIALAFAHEIGVRYSEAIYKNAFIGRTFIMPGSETRQNAVRRKLSPQITELAGKDVVIVDDSIVRGTTSHEVIRMVREAGAKKVYFLSMCPPLLYPDFYGIDIPTREELISARLSDEEVCKFIGADILMFQTVEDLSEAIMRRGEHHISRLSMPYFNGEYITGDVDEQFMETIRQVRSRERVEDQVRK</sequence>
<evidence type="ECO:0000256" key="7">
    <source>
        <dbReference type="HAMAP-Rule" id="MF_01931"/>
    </source>
</evidence>
<feature type="domain" description="Glutamine amidotransferase type-2" evidence="11">
    <location>
        <begin position="2"/>
        <end position="235"/>
    </location>
</feature>
<comment type="pathway">
    <text evidence="1 7 8">Purine metabolism; IMP biosynthesis via de novo pathway; N(1)-(5-phospho-D-ribosyl)glycinamide from 5-phospho-alpha-D-ribose 1-diphosphate: step 1/2.</text>
</comment>
<dbReference type="EC" id="2.4.2.14" evidence="7"/>
<gene>
    <name evidence="7" type="primary">purF</name>
    <name evidence="12" type="ORF">UT27_C0020G0005</name>
</gene>
<dbReference type="SUPFAM" id="SSF56235">
    <property type="entry name" value="N-terminal nucleophile aminohydrolases (Ntn hydrolases)"/>
    <property type="match status" value="1"/>
</dbReference>
<reference evidence="12 13" key="1">
    <citation type="journal article" date="2015" name="Nature">
        <title>rRNA introns, odd ribosomes, and small enigmatic genomes across a large radiation of phyla.</title>
        <authorList>
            <person name="Brown C.T."/>
            <person name="Hug L.A."/>
            <person name="Thomas B.C."/>
            <person name="Sharon I."/>
            <person name="Castelle C.J."/>
            <person name="Singh A."/>
            <person name="Wilkins M.J."/>
            <person name="Williams K.H."/>
            <person name="Banfield J.F."/>
        </authorList>
    </citation>
    <scope>NUCLEOTIDE SEQUENCE [LARGE SCALE GENOMIC DNA]</scope>
</reference>
<evidence type="ECO:0000256" key="2">
    <source>
        <dbReference type="ARBA" id="ARBA00010138"/>
    </source>
</evidence>
<dbReference type="PANTHER" id="PTHR11907">
    <property type="entry name" value="AMIDOPHOSPHORIBOSYLTRANSFERASE"/>
    <property type="match status" value="1"/>
</dbReference>
<dbReference type="Proteomes" id="UP000033998">
    <property type="component" value="Unassembled WGS sequence"/>
</dbReference>
<evidence type="ECO:0000256" key="5">
    <source>
        <dbReference type="ARBA" id="ARBA00022755"/>
    </source>
</evidence>
<evidence type="ECO:0000256" key="3">
    <source>
        <dbReference type="ARBA" id="ARBA00022676"/>
    </source>
</evidence>
<organism evidence="12 13">
    <name type="scientific">Candidatus Nomurabacteria bacterium GW2011_GWD2_39_12</name>
    <dbReference type="NCBI Taxonomy" id="1618759"/>
    <lineage>
        <taxon>Bacteria</taxon>
        <taxon>Candidatus Nomuraibacteriota</taxon>
    </lineage>
</organism>
<evidence type="ECO:0000256" key="8">
    <source>
        <dbReference type="PIRNR" id="PIRNR000485"/>
    </source>
</evidence>
<dbReference type="SUPFAM" id="SSF53271">
    <property type="entry name" value="PRTase-like"/>
    <property type="match status" value="1"/>
</dbReference>
<comment type="function">
    <text evidence="7">Catalyzes the formation of phosphoribosylamine from phosphoribosylpyrophosphate (PRPP) and glutamine.</text>
</comment>
<dbReference type="UniPathway" id="UPA00074">
    <property type="reaction ID" value="UER00124"/>
</dbReference>
<dbReference type="NCBIfam" id="TIGR01134">
    <property type="entry name" value="purF"/>
    <property type="match status" value="1"/>
</dbReference>
<keyword evidence="5 7" id="KW-0658">Purine biosynthesis</keyword>
<evidence type="ECO:0000256" key="10">
    <source>
        <dbReference type="PIRSR" id="PIRSR000485-2"/>
    </source>
</evidence>
<feature type="binding site" evidence="7 10">
    <location>
        <position position="365"/>
    </location>
    <ligand>
        <name>Mg(2+)</name>
        <dbReference type="ChEBI" id="CHEBI:18420"/>
    </ligand>
</feature>
<dbReference type="PIRSF" id="PIRSF000485">
    <property type="entry name" value="Amd_phspho_trans"/>
    <property type="match status" value="1"/>
</dbReference>
<dbReference type="InterPro" id="IPR005854">
    <property type="entry name" value="PurF"/>
</dbReference>
<evidence type="ECO:0000256" key="4">
    <source>
        <dbReference type="ARBA" id="ARBA00022679"/>
    </source>
</evidence>
<dbReference type="PROSITE" id="PS51278">
    <property type="entry name" value="GATASE_TYPE_2"/>
    <property type="match status" value="1"/>
</dbReference>
<comment type="catalytic activity">
    <reaction evidence="7 8">
        <text>5-phospho-beta-D-ribosylamine + L-glutamate + diphosphate = 5-phospho-alpha-D-ribose 1-diphosphate + L-glutamine + H2O</text>
        <dbReference type="Rhea" id="RHEA:14905"/>
        <dbReference type="ChEBI" id="CHEBI:15377"/>
        <dbReference type="ChEBI" id="CHEBI:29985"/>
        <dbReference type="ChEBI" id="CHEBI:33019"/>
        <dbReference type="ChEBI" id="CHEBI:58017"/>
        <dbReference type="ChEBI" id="CHEBI:58359"/>
        <dbReference type="ChEBI" id="CHEBI:58681"/>
        <dbReference type="EC" id="2.4.2.14"/>
    </reaction>
</comment>
<evidence type="ECO:0000313" key="12">
    <source>
        <dbReference type="EMBL" id="KKR00248.1"/>
    </source>
</evidence>
<dbReference type="GO" id="GO:0000287">
    <property type="term" value="F:magnesium ion binding"/>
    <property type="evidence" value="ECO:0007669"/>
    <property type="project" value="UniProtKB-UniRule"/>
</dbReference>
<dbReference type="GO" id="GO:0004044">
    <property type="term" value="F:amidophosphoribosyltransferase activity"/>
    <property type="evidence" value="ECO:0007669"/>
    <property type="project" value="UniProtKB-UniRule"/>
</dbReference>
<evidence type="ECO:0000256" key="1">
    <source>
        <dbReference type="ARBA" id="ARBA00005209"/>
    </source>
</evidence>
<dbReference type="Gene3D" id="3.60.20.10">
    <property type="entry name" value="Glutamine Phosphoribosylpyrophosphate, subunit 1, domain 1"/>
    <property type="match status" value="1"/>
</dbReference>